<evidence type="ECO:0000313" key="2">
    <source>
        <dbReference type="EMBL" id="EMO9457027.1"/>
    </source>
</evidence>
<protein>
    <submittedName>
        <fullName evidence="2">DUF4145 domain-containing protein</fullName>
    </submittedName>
</protein>
<sequence>MAVHKISEQFHCDLNIDWPCPRCHQKTLQIIKDSFIVEKSAETRKYENEDWFEVEMNRLVFTCMAECTKPQCNEVVACSGIGGANTFWDTEYGEHQKKWYRPKSFTPALHPFRIPEQCMEEISKPLTASFYIYLSQPGSAANLIRITVERMLTAIGIPELNNKRRIPLHNRINGLEGQYVSYKDYLMAIKFLGNAGSHTYDEVEIGDIEVAFEIMEFVLNDLFSAKKASIDELSKHLQEKFEKKKIE</sequence>
<organism evidence="2">
    <name type="scientific">Morganella morganii</name>
    <name type="common">Proteus morganii</name>
    <dbReference type="NCBI Taxonomy" id="582"/>
    <lineage>
        <taxon>Bacteria</taxon>
        <taxon>Pseudomonadati</taxon>
        <taxon>Pseudomonadota</taxon>
        <taxon>Gammaproteobacteria</taxon>
        <taxon>Enterobacterales</taxon>
        <taxon>Morganellaceae</taxon>
        <taxon>Morganella</taxon>
    </lineage>
</organism>
<proteinExistence type="predicted"/>
<feature type="domain" description="DUF4145" evidence="1">
    <location>
        <begin position="134"/>
        <end position="216"/>
    </location>
</feature>
<gene>
    <name evidence="2" type="ORF">PN925_002410</name>
</gene>
<name>A0AAI9HU10_MORMO</name>
<comment type="caution">
    <text evidence="2">The sequence shown here is derived from an EMBL/GenBank/DDBJ whole genome shotgun (WGS) entry which is preliminary data.</text>
</comment>
<dbReference type="EMBL" id="ABKJEP030000031">
    <property type="protein sequence ID" value="EMO9457027.1"/>
    <property type="molecule type" value="Genomic_DNA"/>
</dbReference>
<evidence type="ECO:0000259" key="1">
    <source>
        <dbReference type="Pfam" id="PF13643"/>
    </source>
</evidence>
<reference evidence="2" key="1">
    <citation type="submission" date="2024-02" db="EMBL/GenBank/DDBJ databases">
        <authorList>
            <consortium name="Clinical and Environmental Microbiology Branch: Whole genome sequencing antimicrobial resistance pathogens in the healthcare setting"/>
        </authorList>
    </citation>
    <scope>NUCLEOTIDE SEQUENCE</scope>
    <source>
        <strain evidence="2">2023KU-00017</strain>
    </source>
</reference>
<dbReference type="InterPro" id="IPR025285">
    <property type="entry name" value="DUF4145"/>
</dbReference>
<dbReference type="AlphaFoldDB" id="A0AAI9HU10"/>
<accession>A0AAI9HU10</accession>
<dbReference type="Pfam" id="PF13643">
    <property type="entry name" value="DUF4145"/>
    <property type="match status" value="1"/>
</dbReference>